<evidence type="ECO:0000259" key="1">
    <source>
        <dbReference type="Pfam" id="PF09557"/>
    </source>
</evidence>
<name>A0ABV5WA49_9BACI</name>
<dbReference type="Pfam" id="PF09557">
    <property type="entry name" value="DUF2382"/>
    <property type="match status" value="1"/>
</dbReference>
<dbReference type="NCBIfam" id="TIGR02271">
    <property type="entry name" value="YsnF/AvaK domain"/>
    <property type="match status" value="1"/>
</dbReference>
<reference evidence="2 3" key="1">
    <citation type="submission" date="2024-09" db="EMBL/GenBank/DDBJ databases">
        <authorList>
            <person name="Sun Q."/>
            <person name="Mori K."/>
        </authorList>
    </citation>
    <scope>NUCLEOTIDE SEQUENCE [LARGE SCALE GENOMIC DNA]</scope>
    <source>
        <strain evidence="2 3">JCM 11201</strain>
    </source>
</reference>
<evidence type="ECO:0000313" key="3">
    <source>
        <dbReference type="Proteomes" id="UP001589609"/>
    </source>
</evidence>
<gene>
    <name evidence="2" type="ORF">ACFFMS_02155</name>
</gene>
<accession>A0ABV5WA49</accession>
<sequence>MSDLTGLSEERNHEVEIDEIDHTVNDGKLLLHQEELDISKNRIQAGEVILSKSIVEEPKTVEVSVAHEEVVIERRPVDNEPSDSPISSEEVIRIPVSEEHIQVGKHTVVTEEISAYKRDVEETRQVQETLKREEAYIETDGHPHIIKD</sequence>
<comment type="caution">
    <text evidence="2">The sequence shown here is derived from an EMBL/GenBank/DDBJ whole genome shotgun (WGS) entry which is preliminary data.</text>
</comment>
<dbReference type="InterPro" id="IPR052967">
    <property type="entry name" value="Stress_Response_Assoc"/>
</dbReference>
<evidence type="ECO:0000313" key="2">
    <source>
        <dbReference type="EMBL" id="MFB9757348.1"/>
    </source>
</evidence>
<dbReference type="RefSeq" id="WP_379947660.1">
    <property type="nucleotide sequence ID" value="NZ_JBHMAF010000010.1"/>
</dbReference>
<dbReference type="PANTHER" id="PTHR38463:SF1">
    <property type="entry name" value="STRESS RESPONSE PROTEIN YSNF"/>
    <property type="match status" value="1"/>
</dbReference>
<dbReference type="PANTHER" id="PTHR38463">
    <property type="entry name" value="STRESS RESPONSE PROTEIN YSNF"/>
    <property type="match status" value="1"/>
</dbReference>
<protein>
    <submittedName>
        <fullName evidence="2">YsnF/AvaK domain-containing protein</fullName>
    </submittedName>
</protein>
<organism evidence="2 3">
    <name type="scientific">Ectobacillus funiculus</name>
    <dbReference type="NCBI Taxonomy" id="137993"/>
    <lineage>
        <taxon>Bacteria</taxon>
        <taxon>Bacillati</taxon>
        <taxon>Bacillota</taxon>
        <taxon>Bacilli</taxon>
        <taxon>Bacillales</taxon>
        <taxon>Bacillaceae</taxon>
        <taxon>Ectobacillus</taxon>
    </lineage>
</organism>
<feature type="domain" description="DUF2382" evidence="1">
    <location>
        <begin position="31"/>
        <end position="135"/>
    </location>
</feature>
<dbReference type="InterPro" id="IPR019060">
    <property type="entry name" value="DUF2382"/>
</dbReference>
<keyword evidence="3" id="KW-1185">Reference proteome</keyword>
<dbReference type="Proteomes" id="UP001589609">
    <property type="component" value="Unassembled WGS sequence"/>
</dbReference>
<dbReference type="EMBL" id="JBHMAF010000010">
    <property type="protein sequence ID" value="MFB9757348.1"/>
    <property type="molecule type" value="Genomic_DNA"/>
</dbReference>
<proteinExistence type="predicted"/>